<dbReference type="SMART" id="SM00867">
    <property type="entry name" value="YceI"/>
    <property type="match status" value="1"/>
</dbReference>
<dbReference type="PANTHER" id="PTHR34406">
    <property type="entry name" value="PROTEIN YCEI"/>
    <property type="match status" value="1"/>
</dbReference>
<feature type="domain" description="Lipid/polyisoprenoid-binding YceI-like" evidence="2">
    <location>
        <begin position="68"/>
        <end position="247"/>
    </location>
</feature>
<evidence type="ECO:0000259" key="2">
    <source>
        <dbReference type="SMART" id="SM00867"/>
    </source>
</evidence>
<accession>A0A173MEB4</accession>
<dbReference type="AlphaFoldDB" id="A0A173MEB4"/>
<gene>
    <name evidence="3" type="ORF">SAMN05421788_10825</name>
</gene>
<evidence type="ECO:0000313" key="3">
    <source>
        <dbReference type="EMBL" id="SIT28430.1"/>
    </source>
</evidence>
<feature type="signal peptide" evidence="1">
    <location>
        <begin position="1"/>
        <end position="24"/>
    </location>
</feature>
<dbReference type="STRING" id="477680.SAMN05421788_10825"/>
<evidence type="ECO:0000313" key="4">
    <source>
        <dbReference type="Proteomes" id="UP000186917"/>
    </source>
</evidence>
<dbReference type="PANTHER" id="PTHR34406:SF1">
    <property type="entry name" value="PROTEIN YCEI"/>
    <property type="match status" value="1"/>
</dbReference>
<dbReference type="Pfam" id="PF04264">
    <property type="entry name" value="YceI"/>
    <property type="match status" value="1"/>
</dbReference>
<name>A0A173MEB4_9BACT</name>
<dbReference type="InterPro" id="IPR036761">
    <property type="entry name" value="TTHA0802/YceI-like_sf"/>
</dbReference>
<dbReference type="Gene3D" id="2.40.128.110">
    <property type="entry name" value="Lipid/polyisoprenoid-binding, YceI-like"/>
    <property type="match status" value="1"/>
</dbReference>
<dbReference type="RefSeq" id="WP_076381068.1">
    <property type="nucleotide sequence ID" value="NZ_AP017422.1"/>
</dbReference>
<dbReference type="Proteomes" id="UP000186917">
    <property type="component" value="Unassembled WGS sequence"/>
</dbReference>
<evidence type="ECO:0000256" key="1">
    <source>
        <dbReference type="SAM" id="SignalP"/>
    </source>
</evidence>
<dbReference type="EMBL" id="FTOR01000008">
    <property type="protein sequence ID" value="SIT28430.1"/>
    <property type="molecule type" value="Genomic_DNA"/>
</dbReference>
<dbReference type="InterPro" id="IPR007372">
    <property type="entry name" value="Lipid/polyisoprenoid-bd_YceI"/>
</dbReference>
<protein>
    <submittedName>
        <fullName evidence="3">Polyisoprenoid-binding protein YceI</fullName>
    </submittedName>
</protein>
<reference evidence="4" key="1">
    <citation type="submission" date="2017-01" db="EMBL/GenBank/DDBJ databases">
        <authorList>
            <person name="Varghese N."/>
            <person name="Submissions S."/>
        </authorList>
    </citation>
    <scope>NUCLEOTIDE SEQUENCE [LARGE SCALE GENOMIC DNA]</scope>
    <source>
        <strain evidence="4">DSM 21054</strain>
    </source>
</reference>
<proteinExistence type="predicted"/>
<feature type="chain" id="PRO_5030022830" evidence="1">
    <location>
        <begin position="25"/>
        <end position="248"/>
    </location>
</feature>
<sequence>MKTRHKPIRVLIAASLLCSGIIFYTSSCTHDDAVLPASSTGSESTDPTYYVTRGSDVVKFAATAANGVYTFDKVHSNVGWETRYAAIGAKLTGKFNWFGFSEFNFDEATPSNTKFRAWVQLNQVNTGESGRDGGCLLTAFNTDAASDAAKSGEPANDYNKAVIQSKTVTYNSAENVYNVVCDFTFMGITKEVTAKLGYAGKGTYTNGTNLLRSFDLRFSISLTDHPLKADQDQVNDKVDITCNANFKQ</sequence>
<keyword evidence="4" id="KW-1185">Reference proteome</keyword>
<organism evidence="3 4">
    <name type="scientific">Filimonas lacunae</name>
    <dbReference type="NCBI Taxonomy" id="477680"/>
    <lineage>
        <taxon>Bacteria</taxon>
        <taxon>Pseudomonadati</taxon>
        <taxon>Bacteroidota</taxon>
        <taxon>Chitinophagia</taxon>
        <taxon>Chitinophagales</taxon>
        <taxon>Chitinophagaceae</taxon>
        <taxon>Filimonas</taxon>
    </lineage>
</organism>
<dbReference type="KEGG" id="fln:FLA_1848"/>
<dbReference type="OrthoDB" id="652838at2"/>
<keyword evidence="1" id="KW-0732">Signal</keyword>
<dbReference type="SUPFAM" id="SSF101874">
    <property type="entry name" value="YceI-like"/>
    <property type="match status" value="1"/>
</dbReference>